<protein>
    <submittedName>
        <fullName evidence="7">Transcription factor A, mitochondrial</fullName>
    </submittedName>
</protein>
<evidence type="ECO:0000256" key="4">
    <source>
        <dbReference type="ARBA" id="ARBA00023242"/>
    </source>
</evidence>
<evidence type="ECO:0000256" key="1">
    <source>
        <dbReference type="ARBA" id="ARBA00004123"/>
    </source>
</evidence>
<dbReference type="SUPFAM" id="SSF47095">
    <property type="entry name" value="HMG-box"/>
    <property type="match status" value="2"/>
</dbReference>
<sequence>MALLRGVWGMLRVLGRSGAELCGCGNSLRSPFSFVYVPKWFSSTMNGYPKKPMNSFLRYTREKMNIFRAEYPELKVAELAKRIGEQWRELPDAEKKIYEDAYKEEWKAYKEEVNRIRKALTPAELAERNLQGLYKRKRIIKKKELLMLGKPKKARTAYNIFLSEYLSTSEGATNQVYEQLAKDDKIRYANEIRSWEEQMIENGRSDLVRSRPHHRNRITWAKKD</sequence>
<dbReference type="InterPro" id="IPR009071">
    <property type="entry name" value="HMG_box_dom"/>
</dbReference>
<keyword evidence="3 5" id="KW-0238">DNA-binding</keyword>
<keyword evidence="8" id="KW-1185">Reference proteome</keyword>
<comment type="subcellular location">
    <subcellularLocation>
        <location evidence="1">Nucleus</location>
    </subcellularLocation>
</comment>
<gene>
    <name evidence="7" type="ORF">H920_01450</name>
</gene>
<reference evidence="7 8" key="1">
    <citation type="submission" date="2013-11" db="EMBL/GenBank/DDBJ databases">
        <title>The Damaraland mole rat (Fukomys damarensis) genome and evolution of African mole rats.</title>
        <authorList>
            <person name="Gladyshev V.N."/>
            <person name="Fang X."/>
        </authorList>
    </citation>
    <scope>NUCLEOTIDE SEQUENCE [LARGE SCALE GENOMIC DNA]</scope>
    <source>
        <tissue evidence="7">Liver</tissue>
    </source>
</reference>
<evidence type="ECO:0000313" key="8">
    <source>
        <dbReference type="Proteomes" id="UP000028990"/>
    </source>
</evidence>
<comment type="similarity">
    <text evidence="2">Belongs to the HMGB family.</text>
</comment>
<dbReference type="eggNOG" id="KOG0381">
    <property type="taxonomic scope" value="Eukaryota"/>
</dbReference>
<dbReference type="InterPro" id="IPR050342">
    <property type="entry name" value="HMGB"/>
</dbReference>
<dbReference type="EMBL" id="KN121080">
    <property type="protein sequence ID" value="KFO37156.1"/>
    <property type="molecule type" value="Genomic_DNA"/>
</dbReference>
<evidence type="ECO:0000259" key="6">
    <source>
        <dbReference type="PROSITE" id="PS50118"/>
    </source>
</evidence>
<dbReference type="SMART" id="SM00398">
    <property type="entry name" value="HMG"/>
    <property type="match status" value="1"/>
</dbReference>
<name>A0A091END2_FUKDA</name>
<organism evidence="7 8">
    <name type="scientific">Fukomys damarensis</name>
    <name type="common">Damaraland mole rat</name>
    <name type="synonym">Cryptomys damarensis</name>
    <dbReference type="NCBI Taxonomy" id="885580"/>
    <lineage>
        <taxon>Eukaryota</taxon>
        <taxon>Metazoa</taxon>
        <taxon>Chordata</taxon>
        <taxon>Craniata</taxon>
        <taxon>Vertebrata</taxon>
        <taxon>Euteleostomi</taxon>
        <taxon>Mammalia</taxon>
        <taxon>Eutheria</taxon>
        <taxon>Euarchontoglires</taxon>
        <taxon>Glires</taxon>
        <taxon>Rodentia</taxon>
        <taxon>Hystricomorpha</taxon>
        <taxon>Bathyergidae</taxon>
        <taxon>Fukomys</taxon>
    </lineage>
</organism>
<dbReference type="GO" id="GO:0005634">
    <property type="term" value="C:nucleus"/>
    <property type="evidence" value="ECO:0007669"/>
    <property type="project" value="UniProtKB-SubCell"/>
</dbReference>
<dbReference type="Gene3D" id="1.10.30.10">
    <property type="entry name" value="High mobility group box domain"/>
    <property type="match status" value="1"/>
</dbReference>
<dbReference type="Proteomes" id="UP000028990">
    <property type="component" value="Unassembled WGS sequence"/>
</dbReference>
<dbReference type="GO" id="GO:0003677">
    <property type="term" value="F:DNA binding"/>
    <property type="evidence" value="ECO:0007669"/>
    <property type="project" value="UniProtKB-UniRule"/>
</dbReference>
<keyword evidence="4 5" id="KW-0539">Nucleus</keyword>
<dbReference type="PANTHER" id="PTHR48112:SF32">
    <property type="entry name" value="HIGH MOBILITY GROUP PROTEIN B3"/>
    <property type="match status" value="1"/>
</dbReference>
<feature type="domain" description="HMG box" evidence="6">
    <location>
        <begin position="49"/>
        <end position="117"/>
    </location>
</feature>
<feature type="DNA-binding region" description="HMG box" evidence="5">
    <location>
        <begin position="49"/>
        <end position="117"/>
    </location>
</feature>
<dbReference type="InterPro" id="IPR036910">
    <property type="entry name" value="HMG_box_dom_sf"/>
</dbReference>
<dbReference type="PROSITE" id="PS50118">
    <property type="entry name" value="HMG_BOX_2"/>
    <property type="match status" value="1"/>
</dbReference>
<dbReference type="PANTHER" id="PTHR48112">
    <property type="entry name" value="HIGH MOBILITY GROUP PROTEIN DSP1"/>
    <property type="match status" value="1"/>
</dbReference>
<dbReference type="STRING" id="885580.ENSFDAP00000014749"/>
<proteinExistence type="inferred from homology"/>
<dbReference type="AlphaFoldDB" id="A0A091END2"/>
<evidence type="ECO:0000256" key="2">
    <source>
        <dbReference type="ARBA" id="ARBA00008774"/>
    </source>
</evidence>
<evidence type="ECO:0000256" key="5">
    <source>
        <dbReference type="PROSITE-ProRule" id="PRU00267"/>
    </source>
</evidence>
<evidence type="ECO:0000313" key="7">
    <source>
        <dbReference type="EMBL" id="KFO37156.1"/>
    </source>
</evidence>
<dbReference type="Pfam" id="PF00505">
    <property type="entry name" value="HMG_box"/>
    <property type="match status" value="1"/>
</dbReference>
<evidence type="ECO:0000256" key="3">
    <source>
        <dbReference type="ARBA" id="ARBA00023125"/>
    </source>
</evidence>
<accession>A0A091END2</accession>